<dbReference type="SUPFAM" id="SSF48403">
    <property type="entry name" value="Ankyrin repeat"/>
    <property type="match status" value="1"/>
</dbReference>
<evidence type="ECO:0000313" key="7">
    <source>
        <dbReference type="EMBL" id="CAL4800546.1"/>
    </source>
</evidence>
<keyword evidence="8" id="KW-1185">Reference proteome</keyword>
<evidence type="ECO:0000313" key="8">
    <source>
        <dbReference type="Proteomes" id="UP001152797"/>
    </source>
</evidence>
<dbReference type="PROSITE" id="PS50088">
    <property type="entry name" value="ANK_REPEAT"/>
    <property type="match status" value="1"/>
</dbReference>
<dbReference type="AlphaFoldDB" id="A0A9P1DQ61"/>
<keyword evidence="1" id="KW-0040">ANK repeat</keyword>
<evidence type="ECO:0000313" key="5">
    <source>
        <dbReference type="EMBL" id="CAI4013234.1"/>
    </source>
</evidence>
<evidence type="ECO:0000256" key="2">
    <source>
        <dbReference type="SAM" id="Coils"/>
    </source>
</evidence>
<dbReference type="EMBL" id="CAMXCT010005779">
    <property type="protein sequence ID" value="CAI4013234.1"/>
    <property type="molecule type" value="Genomic_DNA"/>
</dbReference>
<feature type="region of interest" description="Disordered" evidence="3">
    <location>
        <begin position="123"/>
        <end position="142"/>
    </location>
</feature>
<name>A0A9P1DQ61_9DINO</name>
<dbReference type="EMBL" id="CAMXCT020005779">
    <property type="protein sequence ID" value="CAL1166609.1"/>
    <property type="molecule type" value="Genomic_DNA"/>
</dbReference>
<feature type="coiled-coil region" evidence="2">
    <location>
        <begin position="321"/>
        <end position="355"/>
    </location>
</feature>
<protein>
    <submittedName>
        <fullName evidence="7">Pumilio domain-containing protein C6G9.14</fullName>
    </submittedName>
</protein>
<feature type="chain" id="PRO_5043271717" evidence="4">
    <location>
        <begin position="19"/>
        <end position="721"/>
    </location>
</feature>
<keyword evidence="4" id="KW-0732">Signal</keyword>
<feature type="coiled-coil region" evidence="2">
    <location>
        <begin position="507"/>
        <end position="555"/>
    </location>
</feature>
<dbReference type="InterPro" id="IPR036770">
    <property type="entry name" value="Ankyrin_rpt-contain_sf"/>
</dbReference>
<evidence type="ECO:0000256" key="1">
    <source>
        <dbReference type="PROSITE-ProRule" id="PRU00023"/>
    </source>
</evidence>
<comment type="caution">
    <text evidence="5">The sequence shown here is derived from an EMBL/GenBank/DDBJ whole genome shotgun (WGS) entry which is preliminary data.</text>
</comment>
<dbReference type="OrthoDB" id="444758at2759"/>
<dbReference type="Gene3D" id="1.25.40.20">
    <property type="entry name" value="Ankyrin repeat-containing domain"/>
    <property type="match status" value="1"/>
</dbReference>
<dbReference type="Proteomes" id="UP001152797">
    <property type="component" value="Unassembled WGS sequence"/>
</dbReference>
<feature type="compositionally biased region" description="Polar residues" evidence="3">
    <location>
        <begin position="86"/>
        <end position="96"/>
    </location>
</feature>
<dbReference type="InterPro" id="IPR002110">
    <property type="entry name" value="Ankyrin_rpt"/>
</dbReference>
<keyword evidence="2" id="KW-0175">Coiled coil</keyword>
<evidence type="ECO:0000313" key="6">
    <source>
        <dbReference type="EMBL" id="CAL1166609.1"/>
    </source>
</evidence>
<feature type="repeat" description="ANK" evidence="1">
    <location>
        <begin position="600"/>
        <end position="632"/>
    </location>
</feature>
<feature type="signal peptide" evidence="4">
    <location>
        <begin position="1"/>
        <end position="18"/>
    </location>
</feature>
<dbReference type="Pfam" id="PF00023">
    <property type="entry name" value="Ank"/>
    <property type="match status" value="1"/>
</dbReference>
<dbReference type="EMBL" id="CAMXCT030005779">
    <property type="protein sequence ID" value="CAL4800546.1"/>
    <property type="molecule type" value="Genomic_DNA"/>
</dbReference>
<gene>
    <name evidence="5" type="ORF">C1SCF055_LOCUS38224</name>
</gene>
<reference evidence="5" key="1">
    <citation type="submission" date="2022-10" db="EMBL/GenBank/DDBJ databases">
        <authorList>
            <person name="Chen Y."/>
            <person name="Dougan E. K."/>
            <person name="Chan C."/>
            <person name="Rhodes N."/>
            <person name="Thang M."/>
        </authorList>
    </citation>
    <scope>NUCLEOTIDE SEQUENCE</scope>
</reference>
<evidence type="ECO:0000256" key="3">
    <source>
        <dbReference type="SAM" id="MobiDB-lite"/>
    </source>
</evidence>
<sequence>MSCAWIFARTLELRSCVCWNCTALMPARMDECRLDFSLRKRSLLSWLQRLHEALEALQLSELVEDEDAAGGAWSEHGQRTSRCRSPLSSSGGSDLTWQHSPSFPGLWLLGTVEMMLETMPDLDPSPPLDLAPRGARGARRHRRRLHHTAAALGLAGARGELRAAEAAAADGRGTGEIRGRRSGDLCKVSEEGQTLLHAACVSRHAARLLRLVSDLLPYVQVSRWSLSDFLPLELPKVPKVFNAGPDGMPHLPDADTLLEKYQDVKQDLNFAGGKGFAEHLASVELDVQSSSVDSFSDHLAKVQSQSRQHIAELTAKYDAKLQEQEKNNQVLVRSNAHLAREILTARQQSEEMQKQVSKQQALVRFRRQEIQALQQQMARGEKFLQQEDKDPLKEAQEAEDATEEVDGISFLEVSRVRRPAVLDAKTFLGRGATVAKLDVTQGLDEDAEATPAALEAVAQPEKSLEEVVQPNKEDNQIINLLTEDLKKLHKAETEIKSNLKKMFHQSLEAGKERHQALVQEKEVLTKELESTQASLKALTGKSQKLQSAVKELELSLKKGGAFFRDMQKVSVAPVKKVPALLKKVLSHFREPPKPLAQDHQGRTPLWLAASRADRKAVQQLLHFRSDPEATDRRGVSVLAAAVETRREQTLGTVKELLEGGAMPMEVLKKLDKEERSDVLSKGILKVLVKSALPGKPKNDGLTAEAGRIGWFNLTKQIAVGE</sequence>
<organism evidence="5">
    <name type="scientific">Cladocopium goreaui</name>
    <dbReference type="NCBI Taxonomy" id="2562237"/>
    <lineage>
        <taxon>Eukaryota</taxon>
        <taxon>Sar</taxon>
        <taxon>Alveolata</taxon>
        <taxon>Dinophyceae</taxon>
        <taxon>Suessiales</taxon>
        <taxon>Symbiodiniaceae</taxon>
        <taxon>Cladocopium</taxon>
    </lineage>
</organism>
<proteinExistence type="predicted"/>
<evidence type="ECO:0000256" key="4">
    <source>
        <dbReference type="SAM" id="SignalP"/>
    </source>
</evidence>
<reference evidence="6" key="2">
    <citation type="submission" date="2024-04" db="EMBL/GenBank/DDBJ databases">
        <authorList>
            <person name="Chen Y."/>
            <person name="Shah S."/>
            <person name="Dougan E. K."/>
            <person name="Thang M."/>
            <person name="Chan C."/>
        </authorList>
    </citation>
    <scope>NUCLEOTIDE SEQUENCE [LARGE SCALE GENOMIC DNA]</scope>
</reference>
<feature type="region of interest" description="Disordered" evidence="3">
    <location>
        <begin position="70"/>
        <end position="96"/>
    </location>
</feature>
<accession>A0A9P1DQ61</accession>